<protein>
    <submittedName>
        <fullName evidence="2">DUF2336 domain-containing protein</fullName>
    </submittedName>
</protein>
<accession>A0A931I405</accession>
<organism evidence="2 3">
    <name type="scientific">Methylobrevis albus</name>
    <dbReference type="NCBI Taxonomy" id="2793297"/>
    <lineage>
        <taxon>Bacteria</taxon>
        <taxon>Pseudomonadati</taxon>
        <taxon>Pseudomonadota</taxon>
        <taxon>Alphaproteobacteria</taxon>
        <taxon>Hyphomicrobiales</taxon>
        <taxon>Pleomorphomonadaceae</taxon>
        <taxon>Methylobrevis</taxon>
    </lineage>
</organism>
<name>A0A931I405_9HYPH</name>
<dbReference type="InterPro" id="IPR019285">
    <property type="entry name" value="DUF2336"/>
</dbReference>
<dbReference type="AlphaFoldDB" id="A0A931I405"/>
<feature type="compositionally biased region" description="Basic and acidic residues" evidence="1">
    <location>
        <begin position="413"/>
        <end position="422"/>
    </location>
</feature>
<reference evidence="2" key="1">
    <citation type="submission" date="2020-12" db="EMBL/GenBank/DDBJ databases">
        <title>Methylobrevis albus sp. nov., isolated from fresh water lack sediment.</title>
        <authorList>
            <person name="Zou Q."/>
        </authorList>
    </citation>
    <scope>NUCLEOTIDE SEQUENCE</scope>
    <source>
        <strain evidence="2">L22</strain>
    </source>
</reference>
<dbReference type="InterPro" id="IPR014598">
    <property type="entry name" value="UCP035865"/>
</dbReference>
<gene>
    <name evidence="2" type="ORF">I5731_18600</name>
</gene>
<dbReference type="Pfam" id="PF10098">
    <property type="entry name" value="DUF2336"/>
    <property type="match status" value="1"/>
</dbReference>
<evidence type="ECO:0000313" key="3">
    <source>
        <dbReference type="Proteomes" id="UP000631694"/>
    </source>
</evidence>
<dbReference type="EMBL" id="JADZLT010000056">
    <property type="protein sequence ID" value="MBH0239837.1"/>
    <property type="molecule type" value="Genomic_DNA"/>
</dbReference>
<dbReference type="Proteomes" id="UP000631694">
    <property type="component" value="Unassembled WGS sequence"/>
</dbReference>
<feature type="region of interest" description="Disordered" evidence="1">
    <location>
        <begin position="381"/>
        <end position="422"/>
    </location>
</feature>
<feature type="compositionally biased region" description="Acidic residues" evidence="1">
    <location>
        <begin position="392"/>
        <end position="412"/>
    </location>
</feature>
<keyword evidence="3" id="KW-1185">Reference proteome</keyword>
<proteinExistence type="predicted"/>
<evidence type="ECO:0000256" key="1">
    <source>
        <dbReference type="SAM" id="MobiDB-lite"/>
    </source>
</evidence>
<dbReference type="PIRSF" id="PIRSF035865">
    <property type="entry name" value="UCP035865"/>
    <property type="match status" value="1"/>
</dbReference>
<evidence type="ECO:0000313" key="2">
    <source>
        <dbReference type="EMBL" id="MBH0239837.1"/>
    </source>
</evidence>
<comment type="caution">
    <text evidence="2">The sequence shown here is derived from an EMBL/GenBank/DDBJ whole genome shotgun (WGS) entry which is preliminary data.</text>
</comment>
<dbReference type="RefSeq" id="WP_197312909.1">
    <property type="nucleotide sequence ID" value="NZ_JADZLT010000056.1"/>
</dbReference>
<sequence length="422" mass="46471">MVVRQYLKWMEQAPAGRRAEAVDPLVRAYFIADVSEREREAMEAAMTILLDDPSPDVRRALAQSLARHEDAPRHLIIALTQDRPEVAAPVLARSPVLLDAELVDAVATGTDMLQQAIASRPVVSPPVSAAIVEVAGPEAIAELLRNAAARLGLHSFQRLAERFGDDAEIRTLMFARVDLPIVVRQALIRRMSERLGEHAARDSWMPPRRIEALVRDACDKATCCLVAGAGEADRIALVEHLRGTGQLTTSLLVRVMCAGHMHFFEAALSSLAAMPAPRVYSILAEGRESSLRALFARAGLPERSHPAFIAALDVWRDLDFDGRPGDQYRFSRRMIERILTRYEDFTRSDLDDLLTMLRRLAAEAAREAARGFVEEYVRTPETPAVTAREGLGDDAEDADDGYAGDDMDDGVFEDGRPEAVAA</sequence>